<dbReference type="EMBL" id="BARS01009699">
    <property type="protein sequence ID" value="GAF78324.1"/>
    <property type="molecule type" value="Genomic_DNA"/>
</dbReference>
<sequence length="66" mass="7722">MGDWSEAITWIVLFVAVLIYNLYKLRNAKDPKEELLKAKQLLDEGLIEQTDYEKIKSKLLKRIVAD</sequence>
<comment type="caution">
    <text evidence="2">The sequence shown here is derived from an EMBL/GenBank/DDBJ whole genome shotgun (WGS) entry which is preliminary data.</text>
</comment>
<reference evidence="2" key="1">
    <citation type="journal article" date="2014" name="Front. Microbiol.">
        <title>High frequency of phylogenetically diverse reductive dehalogenase-homologous genes in deep subseafloor sedimentary metagenomes.</title>
        <authorList>
            <person name="Kawai M."/>
            <person name="Futagami T."/>
            <person name="Toyoda A."/>
            <person name="Takaki Y."/>
            <person name="Nishi S."/>
            <person name="Hori S."/>
            <person name="Arai W."/>
            <person name="Tsubouchi T."/>
            <person name="Morono Y."/>
            <person name="Uchiyama I."/>
            <person name="Ito T."/>
            <person name="Fujiyama A."/>
            <person name="Inagaki F."/>
            <person name="Takami H."/>
        </authorList>
    </citation>
    <scope>NUCLEOTIDE SEQUENCE</scope>
    <source>
        <strain evidence="2">Expedition CK06-06</strain>
    </source>
</reference>
<protein>
    <recommendedName>
        <fullName evidence="3">SHOCT domain-containing protein</fullName>
    </recommendedName>
</protein>
<evidence type="ECO:0008006" key="3">
    <source>
        <dbReference type="Google" id="ProtNLM"/>
    </source>
</evidence>
<evidence type="ECO:0000256" key="1">
    <source>
        <dbReference type="SAM" id="Phobius"/>
    </source>
</evidence>
<feature type="transmembrane region" description="Helical" evidence="1">
    <location>
        <begin position="6"/>
        <end position="23"/>
    </location>
</feature>
<gene>
    <name evidence="2" type="ORF">S01H1_18175</name>
</gene>
<proteinExistence type="predicted"/>
<keyword evidence="1" id="KW-0472">Membrane</keyword>
<evidence type="ECO:0000313" key="2">
    <source>
        <dbReference type="EMBL" id="GAF78324.1"/>
    </source>
</evidence>
<keyword evidence="1" id="KW-0812">Transmembrane</keyword>
<keyword evidence="1" id="KW-1133">Transmembrane helix</keyword>
<accession>X0SBC4</accession>
<dbReference type="AlphaFoldDB" id="X0SBC4"/>
<organism evidence="2">
    <name type="scientific">marine sediment metagenome</name>
    <dbReference type="NCBI Taxonomy" id="412755"/>
    <lineage>
        <taxon>unclassified sequences</taxon>
        <taxon>metagenomes</taxon>
        <taxon>ecological metagenomes</taxon>
    </lineage>
</organism>
<name>X0SBC4_9ZZZZ</name>